<keyword evidence="3" id="KW-1185">Reference proteome</keyword>
<evidence type="ECO:0000313" key="3">
    <source>
        <dbReference type="Proteomes" id="UP000198672"/>
    </source>
</evidence>
<reference evidence="3" key="1">
    <citation type="submission" date="2016-10" db="EMBL/GenBank/DDBJ databases">
        <authorList>
            <person name="Varghese N."/>
            <person name="Submissions S."/>
        </authorList>
    </citation>
    <scope>NUCLEOTIDE SEQUENCE [LARGE SCALE GENOMIC DNA]</scope>
    <source>
        <strain evidence="3">DSM 173</strain>
    </source>
</reference>
<name>A0A1H3E303_ALLWA</name>
<dbReference type="STRING" id="61595.SAMN05421644_11125"/>
<evidence type="ECO:0000313" key="2">
    <source>
        <dbReference type="EMBL" id="SDX73010.1"/>
    </source>
</evidence>
<sequence length="131" mass="14655">MSTTHSSFAARQRGIGFSSVIAIIGLVAFFGTILLKIGPLYMNFWTVKSIMEDTATTYDVKKDGGGRAIVTSVEKRLDVNSVETVKGSDFQIERMTDRQFKLLLAYEQRVHLFFNIDAIVSFSYQVEVGSE</sequence>
<protein>
    <recommendedName>
        <fullName evidence="4">DUF4845 domain-containing protein</fullName>
    </recommendedName>
</protein>
<dbReference type="RefSeq" id="WP_091332755.1">
    <property type="nucleotide sequence ID" value="NZ_FNOW01000011.1"/>
</dbReference>
<dbReference type="InterPro" id="IPR032314">
    <property type="entry name" value="DUF4845"/>
</dbReference>
<dbReference type="Proteomes" id="UP000198672">
    <property type="component" value="Unassembled WGS sequence"/>
</dbReference>
<keyword evidence="1" id="KW-0812">Transmembrane</keyword>
<gene>
    <name evidence="2" type="ORF">SAMN05421644_11125</name>
</gene>
<evidence type="ECO:0000256" key="1">
    <source>
        <dbReference type="SAM" id="Phobius"/>
    </source>
</evidence>
<dbReference type="AlphaFoldDB" id="A0A1H3E303"/>
<dbReference type="EMBL" id="FNOW01000011">
    <property type="protein sequence ID" value="SDX73010.1"/>
    <property type="molecule type" value="Genomic_DNA"/>
</dbReference>
<evidence type="ECO:0008006" key="4">
    <source>
        <dbReference type="Google" id="ProtNLM"/>
    </source>
</evidence>
<proteinExistence type="predicted"/>
<organism evidence="2 3">
    <name type="scientific">Allochromatium warmingii</name>
    <name type="common">Chromatium warmingii</name>
    <dbReference type="NCBI Taxonomy" id="61595"/>
    <lineage>
        <taxon>Bacteria</taxon>
        <taxon>Pseudomonadati</taxon>
        <taxon>Pseudomonadota</taxon>
        <taxon>Gammaproteobacteria</taxon>
        <taxon>Chromatiales</taxon>
        <taxon>Chromatiaceae</taxon>
        <taxon>Allochromatium</taxon>
    </lineage>
</organism>
<keyword evidence="1" id="KW-1133">Transmembrane helix</keyword>
<dbReference type="OrthoDB" id="6367393at2"/>
<dbReference type="Pfam" id="PF16137">
    <property type="entry name" value="DUF4845"/>
    <property type="match status" value="1"/>
</dbReference>
<keyword evidence="1" id="KW-0472">Membrane</keyword>
<accession>A0A1H3E303</accession>
<feature type="transmembrane region" description="Helical" evidence="1">
    <location>
        <begin position="15"/>
        <end position="35"/>
    </location>
</feature>